<evidence type="ECO:0000313" key="4">
    <source>
        <dbReference type="Proteomes" id="UP001208186"/>
    </source>
</evidence>
<dbReference type="RefSeq" id="WP_315907774.1">
    <property type="nucleotide sequence ID" value="NZ_JAOPKC010000001.1"/>
</dbReference>
<dbReference type="Proteomes" id="UP001209746">
    <property type="component" value="Unassembled WGS sequence"/>
</dbReference>
<evidence type="ECO:0000256" key="1">
    <source>
        <dbReference type="SAM" id="MobiDB-lite"/>
    </source>
</evidence>
<evidence type="ECO:0000313" key="5">
    <source>
        <dbReference type="Proteomes" id="UP001209746"/>
    </source>
</evidence>
<gene>
    <name evidence="3" type="ORF">OB914_00100</name>
    <name evidence="2" type="ORF">OB916_02915</name>
</gene>
<dbReference type="EMBL" id="JAOPKC010000001">
    <property type="protein sequence ID" value="MCU4717013.1"/>
    <property type="molecule type" value="Genomic_DNA"/>
</dbReference>
<dbReference type="AlphaFoldDB" id="A0AAE3I8N1"/>
<dbReference type="Proteomes" id="UP001208186">
    <property type="component" value="Unassembled WGS sequence"/>
</dbReference>
<comment type="caution">
    <text evidence="3">The sequence shown here is derived from an EMBL/GenBank/DDBJ whole genome shotgun (WGS) entry which is preliminary data.</text>
</comment>
<feature type="region of interest" description="Disordered" evidence="1">
    <location>
        <begin position="1"/>
        <end position="26"/>
    </location>
</feature>
<evidence type="ECO:0000313" key="2">
    <source>
        <dbReference type="EMBL" id="MCU4717013.1"/>
    </source>
</evidence>
<evidence type="ECO:0000313" key="3">
    <source>
        <dbReference type="EMBL" id="MCU4725381.1"/>
    </source>
</evidence>
<dbReference type="EMBL" id="JAOPKD010000001">
    <property type="protein sequence ID" value="MCU4725381.1"/>
    <property type="molecule type" value="Genomic_DNA"/>
</dbReference>
<accession>A0AAE3I8N1</accession>
<sequence length="43" mass="4560">MVSAAGSEMNEKLPAPTARSERARLAVDSRADCGGAQFLHTRT</sequence>
<protein>
    <submittedName>
        <fullName evidence="3">Uncharacterized protein</fullName>
    </submittedName>
</protein>
<name>A0AAE3I8N1_9EURY</name>
<keyword evidence="4" id="KW-1185">Reference proteome</keyword>
<reference evidence="3" key="1">
    <citation type="submission" date="2023-02" db="EMBL/GenBank/DDBJ databases">
        <title>Enrichment on poylsaccharides allowed isolation of novel metabolic and taxonomic groups of Haloarchaea.</title>
        <authorList>
            <person name="Sorokin D.Y."/>
            <person name="Elcheninov A.G."/>
            <person name="Khizhniak T.V."/>
            <person name="Kolganova T.V."/>
            <person name="Kublanov I.V."/>
        </authorList>
    </citation>
    <scope>NUCLEOTIDE SEQUENCE</scope>
    <source>
        <strain evidence="2 4">HArc-curdl5-1</strain>
        <strain evidence="3">HArc-curdl7</strain>
    </source>
</reference>
<organism evidence="3 5">
    <name type="scientific">Halapricum hydrolyticum</name>
    <dbReference type="NCBI Taxonomy" id="2979991"/>
    <lineage>
        <taxon>Archaea</taxon>
        <taxon>Methanobacteriati</taxon>
        <taxon>Methanobacteriota</taxon>
        <taxon>Stenosarchaea group</taxon>
        <taxon>Halobacteria</taxon>
        <taxon>Halobacteriales</taxon>
        <taxon>Haloarculaceae</taxon>
        <taxon>Halapricum</taxon>
    </lineage>
</organism>
<proteinExistence type="predicted"/>